<dbReference type="Pfam" id="PF00083">
    <property type="entry name" value="Sugar_tr"/>
    <property type="match status" value="1"/>
</dbReference>
<feature type="transmembrane region" description="Helical" evidence="8">
    <location>
        <begin position="167"/>
        <end position="188"/>
    </location>
</feature>
<feature type="transmembrane region" description="Helical" evidence="8">
    <location>
        <begin position="287"/>
        <end position="308"/>
    </location>
</feature>
<keyword evidence="4 8" id="KW-1133">Transmembrane helix</keyword>
<gene>
    <name evidence="10" type="ORF">g.35101</name>
</gene>
<dbReference type="InterPro" id="IPR005829">
    <property type="entry name" value="Sugar_transporter_CS"/>
</dbReference>
<dbReference type="PROSITE" id="PS00217">
    <property type="entry name" value="SUGAR_TRANSPORT_2"/>
    <property type="match status" value="1"/>
</dbReference>
<evidence type="ECO:0000256" key="8">
    <source>
        <dbReference type="SAM" id="Phobius"/>
    </source>
</evidence>
<feature type="transmembrane region" description="Helical" evidence="8">
    <location>
        <begin position="414"/>
        <end position="435"/>
    </location>
</feature>
<dbReference type="InterPro" id="IPR036259">
    <property type="entry name" value="MFS_trans_sf"/>
</dbReference>
<feature type="transmembrane region" description="Helical" evidence="8">
    <location>
        <begin position="81"/>
        <end position="104"/>
    </location>
</feature>
<dbReference type="AlphaFoldDB" id="A0A1B6BWY7"/>
<feature type="transmembrane region" description="Helical" evidence="8">
    <location>
        <begin position="52"/>
        <end position="74"/>
    </location>
</feature>
<feature type="transmembrane region" description="Helical" evidence="8">
    <location>
        <begin position="252"/>
        <end position="275"/>
    </location>
</feature>
<dbReference type="FunFam" id="1.20.1250.20:FF:000055">
    <property type="entry name" value="Facilitated trehalose transporter Tret1-2 homolog"/>
    <property type="match status" value="1"/>
</dbReference>
<reference evidence="10" key="1">
    <citation type="submission" date="2015-12" db="EMBL/GenBank/DDBJ databases">
        <title>De novo transcriptome assembly of four potential Pierce s Disease insect vectors from Arizona vineyards.</title>
        <authorList>
            <person name="Tassone E.E."/>
        </authorList>
    </citation>
    <scope>NUCLEOTIDE SEQUENCE</scope>
</reference>
<dbReference type="PROSITE" id="PS50850">
    <property type="entry name" value="MFS"/>
    <property type="match status" value="1"/>
</dbReference>
<evidence type="ECO:0000256" key="6">
    <source>
        <dbReference type="ARBA" id="ARBA00023180"/>
    </source>
</evidence>
<evidence type="ECO:0000256" key="1">
    <source>
        <dbReference type="ARBA" id="ARBA00004651"/>
    </source>
</evidence>
<organism evidence="10">
    <name type="scientific">Clastoptera arizonana</name>
    <name type="common">Arizona spittle bug</name>
    <dbReference type="NCBI Taxonomy" id="38151"/>
    <lineage>
        <taxon>Eukaryota</taxon>
        <taxon>Metazoa</taxon>
        <taxon>Ecdysozoa</taxon>
        <taxon>Arthropoda</taxon>
        <taxon>Hexapoda</taxon>
        <taxon>Insecta</taxon>
        <taxon>Pterygota</taxon>
        <taxon>Neoptera</taxon>
        <taxon>Paraneoptera</taxon>
        <taxon>Hemiptera</taxon>
        <taxon>Auchenorrhyncha</taxon>
        <taxon>Cercopoidea</taxon>
        <taxon>Clastopteridae</taxon>
        <taxon>Clastoptera</taxon>
    </lineage>
</organism>
<evidence type="ECO:0000256" key="4">
    <source>
        <dbReference type="ARBA" id="ARBA00022989"/>
    </source>
</evidence>
<feature type="transmembrane region" description="Helical" evidence="8">
    <location>
        <begin position="110"/>
        <end position="131"/>
    </location>
</feature>
<dbReference type="InterPro" id="IPR003663">
    <property type="entry name" value="Sugar/inositol_transpt"/>
</dbReference>
<comment type="similarity">
    <text evidence="7">Belongs to the major facilitator superfamily. Sugar transporter (TC 2.A.1.1) family. Trehalose transporter subfamily.</text>
</comment>
<comment type="subcellular location">
    <subcellularLocation>
        <location evidence="1">Cell membrane</location>
        <topology evidence="1">Multi-pass membrane protein</topology>
    </subcellularLocation>
</comment>
<feature type="transmembrane region" description="Helical" evidence="8">
    <location>
        <begin position="352"/>
        <end position="376"/>
    </location>
</feature>
<protein>
    <recommendedName>
        <fullName evidence="9">Major facilitator superfamily (MFS) profile domain-containing protein</fullName>
    </recommendedName>
</protein>
<evidence type="ECO:0000259" key="9">
    <source>
        <dbReference type="PROSITE" id="PS50850"/>
    </source>
</evidence>
<dbReference type="PRINTS" id="PR00171">
    <property type="entry name" value="SUGRTRNSPORT"/>
</dbReference>
<keyword evidence="2" id="KW-1003">Cell membrane</keyword>
<proteinExistence type="inferred from homology"/>
<accession>A0A1B6BWY7</accession>
<keyword evidence="5 8" id="KW-0472">Membrane</keyword>
<dbReference type="SUPFAM" id="SSF103473">
    <property type="entry name" value="MFS general substrate transporter"/>
    <property type="match status" value="1"/>
</dbReference>
<dbReference type="GO" id="GO:0022857">
    <property type="term" value="F:transmembrane transporter activity"/>
    <property type="evidence" value="ECO:0007669"/>
    <property type="project" value="InterPro"/>
</dbReference>
<keyword evidence="3 8" id="KW-0812">Transmembrane</keyword>
<evidence type="ECO:0000313" key="10">
    <source>
        <dbReference type="EMBL" id="JAS05802.1"/>
    </source>
</evidence>
<dbReference type="InterPro" id="IPR050549">
    <property type="entry name" value="MFS_Trehalose_Transporter"/>
</dbReference>
<sequence length="459" mass="50663">MPTELNRFNLYLAACTVNIASFALGCTMTWTSPSVPKLEEPSSWLIIDKDQASWITALFSLGTVFGPYVAGYMVSRVGRKWTLNFAVGLIILSYVLLLLTPLTLFVEQIYISRILSGISGGIIYTALPMYVGEVSDDQARASLGSFFAFFLSPGFLINYCLGPWVSYSVLAIVSLIPAIVFLVGMQFIPETPYYLIQKKQNDEALKSLKWLRKGVSESEVKKELDAMEVAVEEAMNNTGTVKDLFSTHGNRMGFLLSASLAAFQQTSGINVILFYGQKIFELTGAKFSSSISTIIIGVVLLIAAGIAAPMARAFGIKNCLLISGAGMTVFQSILGLYLYYHFLGYSLNGFDWLPVSCLICYISVYAIGFGPLPWAVMAEVFPSNIKPVASSLTVSLCYIISFILGKIFVFMEIYVNFMVFSIFCLVSFLFTIFLVPDTRGMSFQDIQNLLNKRKVSLNK</sequence>
<feature type="domain" description="Major facilitator superfamily (MFS) profile" evidence="9">
    <location>
        <begin position="13"/>
        <end position="439"/>
    </location>
</feature>
<evidence type="ECO:0000256" key="2">
    <source>
        <dbReference type="ARBA" id="ARBA00022475"/>
    </source>
</evidence>
<dbReference type="GO" id="GO:0005886">
    <property type="term" value="C:plasma membrane"/>
    <property type="evidence" value="ECO:0007669"/>
    <property type="project" value="UniProtKB-SubCell"/>
</dbReference>
<dbReference type="PANTHER" id="PTHR48021">
    <property type="match status" value="1"/>
</dbReference>
<dbReference type="EMBL" id="GEDC01031496">
    <property type="protein sequence ID" value="JAS05802.1"/>
    <property type="molecule type" value="Transcribed_RNA"/>
</dbReference>
<dbReference type="PROSITE" id="PS51257">
    <property type="entry name" value="PROKAR_LIPOPROTEIN"/>
    <property type="match status" value="1"/>
</dbReference>
<evidence type="ECO:0000256" key="7">
    <source>
        <dbReference type="ARBA" id="ARBA00024348"/>
    </source>
</evidence>
<dbReference type="PANTHER" id="PTHR48021:SF47">
    <property type="entry name" value="GH17672P"/>
    <property type="match status" value="1"/>
</dbReference>
<feature type="transmembrane region" description="Helical" evidence="8">
    <location>
        <begin position="12"/>
        <end position="32"/>
    </location>
</feature>
<dbReference type="InterPro" id="IPR005828">
    <property type="entry name" value="MFS_sugar_transport-like"/>
</dbReference>
<name>A0A1B6BWY7_9HEMI</name>
<dbReference type="Gene3D" id="1.20.1250.20">
    <property type="entry name" value="MFS general substrate transporter like domains"/>
    <property type="match status" value="1"/>
</dbReference>
<evidence type="ECO:0000256" key="5">
    <source>
        <dbReference type="ARBA" id="ARBA00023136"/>
    </source>
</evidence>
<feature type="transmembrane region" description="Helical" evidence="8">
    <location>
        <begin position="320"/>
        <end position="340"/>
    </location>
</feature>
<feature type="transmembrane region" description="Helical" evidence="8">
    <location>
        <begin position="143"/>
        <end position="161"/>
    </location>
</feature>
<keyword evidence="6" id="KW-0325">Glycoprotein</keyword>
<feature type="transmembrane region" description="Helical" evidence="8">
    <location>
        <begin position="388"/>
        <end position="408"/>
    </location>
</feature>
<dbReference type="InterPro" id="IPR020846">
    <property type="entry name" value="MFS_dom"/>
</dbReference>
<evidence type="ECO:0000256" key="3">
    <source>
        <dbReference type="ARBA" id="ARBA00022692"/>
    </source>
</evidence>